<keyword evidence="6" id="KW-1185">Reference proteome</keyword>
<proteinExistence type="predicted"/>
<keyword evidence="2" id="KW-0677">Repeat</keyword>
<dbReference type="RefSeq" id="WP_184259900.1">
    <property type="nucleotide sequence ID" value="NZ_JACIIX010000001.1"/>
</dbReference>
<feature type="region of interest" description="Disordered" evidence="3">
    <location>
        <begin position="371"/>
        <end position="404"/>
    </location>
</feature>
<sequence length="404" mass="40272">MATRVLRRMGGRMRTGVLLAGLAALLAGCAGGGAQTAAPVALTPPGAEISRFTAPEPLHALSWSSDGSLLAAVSASDTQVYVWNTATGVLQWQANRAAVAGAEIRSLAFTADGLAVVTPTAGVASDTPEAALTLLSVLHGRVMRTVSTRESPGAVNQATAFALDDGMAAVALGGTRIGLFETGRWRLLRSLDPGISAAAAPVSAVAVDRRRDRLALASGGQVQLWALSDGRRVADFTAVSGGQVSALVVNPADGSLLTAGPLRATAAEPPRGEVKRWSAGGGGLLMTYATGLAGPQALAVSPDGQRVAAAAGKTAGAAKGYVLVWDMASGAVVGGLVHDDPAPGTVAFSPDGGRLAYSVGADVVLLDLTRPAPPRVPEPPPVTVPPVPAPAGSVPAASPPGVVS</sequence>
<organism evidence="5 6">
    <name type="scientific">Novispirillum itersonii</name>
    <name type="common">Aquaspirillum itersonii</name>
    <dbReference type="NCBI Taxonomy" id="189"/>
    <lineage>
        <taxon>Bacteria</taxon>
        <taxon>Pseudomonadati</taxon>
        <taxon>Pseudomonadota</taxon>
        <taxon>Alphaproteobacteria</taxon>
        <taxon>Rhodospirillales</taxon>
        <taxon>Novispirillaceae</taxon>
        <taxon>Novispirillum</taxon>
    </lineage>
</organism>
<evidence type="ECO:0000256" key="4">
    <source>
        <dbReference type="SAM" id="SignalP"/>
    </source>
</evidence>
<feature type="compositionally biased region" description="Pro residues" evidence="3">
    <location>
        <begin position="371"/>
        <end position="389"/>
    </location>
</feature>
<feature type="compositionally biased region" description="Low complexity" evidence="3">
    <location>
        <begin position="390"/>
        <end position="404"/>
    </location>
</feature>
<dbReference type="SMART" id="SM00320">
    <property type="entry name" value="WD40"/>
    <property type="match status" value="4"/>
</dbReference>
<dbReference type="InterPro" id="IPR050505">
    <property type="entry name" value="WDR55/POC1"/>
</dbReference>
<dbReference type="InterPro" id="IPR015943">
    <property type="entry name" value="WD40/YVTN_repeat-like_dom_sf"/>
</dbReference>
<name>A0A7W9ZCG4_NOVIT</name>
<gene>
    <name evidence="5" type="ORF">FHS48_000074</name>
</gene>
<dbReference type="InterPro" id="IPR001680">
    <property type="entry name" value="WD40_rpt"/>
</dbReference>
<dbReference type="SUPFAM" id="SSF50998">
    <property type="entry name" value="Quinoprotein alcohol dehydrogenase-like"/>
    <property type="match status" value="1"/>
</dbReference>
<evidence type="ECO:0000256" key="1">
    <source>
        <dbReference type="ARBA" id="ARBA00022574"/>
    </source>
</evidence>
<dbReference type="Proteomes" id="UP000544872">
    <property type="component" value="Unassembled WGS sequence"/>
</dbReference>
<feature type="signal peptide" evidence="4">
    <location>
        <begin position="1"/>
        <end position="32"/>
    </location>
</feature>
<dbReference type="PROSITE" id="PS51257">
    <property type="entry name" value="PROKAR_LIPOPROTEIN"/>
    <property type="match status" value="1"/>
</dbReference>
<dbReference type="AlphaFoldDB" id="A0A7W9ZCG4"/>
<feature type="chain" id="PRO_5030560508" evidence="4">
    <location>
        <begin position="33"/>
        <end position="404"/>
    </location>
</feature>
<dbReference type="PANTHER" id="PTHR44019">
    <property type="entry name" value="WD REPEAT-CONTAINING PROTEIN 55"/>
    <property type="match status" value="1"/>
</dbReference>
<evidence type="ECO:0000256" key="3">
    <source>
        <dbReference type="SAM" id="MobiDB-lite"/>
    </source>
</evidence>
<evidence type="ECO:0000313" key="5">
    <source>
        <dbReference type="EMBL" id="MBB6208693.1"/>
    </source>
</evidence>
<dbReference type="InterPro" id="IPR011047">
    <property type="entry name" value="Quinoprotein_ADH-like_sf"/>
</dbReference>
<evidence type="ECO:0000313" key="6">
    <source>
        <dbReference type="Proteomes" id="UP000544872"/>
    </source>
</evidence>
<reference evidence="5 6" key="1">
    <citation type="submission" date="2020-08" db="EMBL/GenBank/DDBJ databases">
        <title>Genomic Encyclopedia of Type Strains, Phase IV (KMG-IV): sequencing the most valuable type-strain genomes for metagenomic binning, comparative biology and taxonomic classification.</title>
        <authorList>
            <person name="Goeker M."/>
        </authorList>
    </citation>
    <scope>NUCLEOTIDE SEQUENCE [LARGE SCALE GENOMIC DNA]</scope>
    <source>
        <strain evidence="5 6">DSM 11590</strain>
    </source>
</reference>
<protein>
    <submittedName>
        <fullName evidence="5">WD40 repeat protein</fullName>
    </submittedName>
</protein>
<keyword evidence="4" id="KW-0732">Signal</keyword>
<dbReference type="Pfam" id="PF00400">
    <property type="entry name" value="WD40"/>
    <property type="match status" value="1"/>
</dbReference>
<dbReference type="EMBL" id="JACIIX010000001">
    <property type="protein sequence ID" value="MBB6208693.1"/>
    <property type="molecule type" value="Genomic_DNA"/>
</dbReference>
<dbReference type="Gene3D" id="2.130.10.10">
    <property type="entry name" value="YVTN repeat-like/Quinoprotein amine dehydrogenase"/>
    <property type="match status" value="3"/>
</dbReference>
<accession>A0A7W9ZCG4</accession>
<keyword evidence="1" id="KW-0853">WD repeat</keyword>
<evidence type="ECO:0000256" key="2">
    <source>
        <dbReference type="ARBA" id="ARBA00022737"/>
    </source>
</evidence>
<comment type="caution">
    <text evidence="5">The sequence shown here is derived from an EMBL/GenBank/DDBJ whole genome shotgun (WGS) entry which is preliminary data.</text>
</comment>
<dbReference type="PANTHER" id="PTHR44019:SF8">
    <property type="entry name" value="POC1 CENTRIOLAR PROTEIN HOMOLOG"/>
    <property type="match status" value="1"/>
</dbReference>